<evidence type="ECO:0000313" key="4">
    <source>
        <dbReference type="EMBL" id="KAJ8383232.1"/>
    </source>
</evidence>
<keyword evidence="5" id="KW-1185">Reference proteome</keyword>
<dbReference type="EMBL" id="JAINUF010000002">
    <property type="protein sequence ID" value="KAJ8375728.1"/>
    <property type="molecule type" value="Genomic_DNA"/>
</dbReference>
<dbReference type="EMBL" id="JAINUF010000004">
    <property type="protein sequence ID" value="KAJ8364712.1"/>
    <property type="molecule type" value="Genomic_DNA"/>
</dbReference>
<organism evidence="3 5">
    <name type="scientific">Synaphobranchus kaupii</name>
    <name type="common">Kaup's arrowtooth eel</name>
    <dbReference type="NCBI Taxonomy" id="118154"/>
    <lineage>
        <taxon>Eukaryota</taxon>
        <taxon>Metazoa</taxon>
        <taxon>Chordata</taxon>
        <taxon>Craniata</taxon>
        <taxon>Vertebrata</taxon>
        <taxon>Euteleostomi</taxon>
        <taxon>Actinopterygii</taxon>
        <taxon>Neopterygii</taxon>
        <taxon>Teleostei</taxon>
        <taxon>Anguilliformes</taxon>
        <taxon>Synaphobranchidae</taxon>
        <taxon>Synaphobranchus</taxon>
    </lineage>
</organism>
<protein>
    <submittedName>
        <fullName evidence="3">Uncharacterized protein</fullName>
    </submittedName>
</protein>
<evidence type="ECO:0000313" key="5">
    <source>
        <dbReference type="Proteomes" id="UP001152622"/>
    </source>
</evidence>
<evidence type="ECO:0000313" key="2">
    <source>
        <dbReference type="EMBL" id="KAJ8364712.1"/>
    </source>
</evidence>
<evidence type="ECO:0000313" key="3">
    <source>
        <dbReference type="EMBL" id="KAJ8375728.1"/>
    </source>
</evidence>
<feature type="region of interest" description="Disordered" evidence="1">
    <location>
        <begin position="33"/>
        <end position="74"/>
    </location>
</feature>
<dbReference type="Proteomes" id="UP001152622">
    <property type="component" value="Chromosome 2"/>
</dbReference>
<sequence>MAAIPTRMFYGRRRGQSSLTEAERILNRIVEAESDLDLSDEEAPELQVETEAEKDSSEDESESEEEQEEERHPLWARSDMYGFILKLKYYCQPLEDYKNMTDTNNQKIC</sequence>
<dbReference type="AlphaFoldDB" id="A0A9Q1G574"/>
<dbReference type="Proteomes" id="UP001152622">
    <property type="component" value="Chromosome 1"/>
</dbReference>
<dbReference type="Proteomes" id="UP001152622">
    <property type="component" value="Chromosome 4"/>
</dbReference>
<gene>
    <name evidence="4" type="ORF">SKAU_G00040100</name>
    <name evidence="3" type="ORF">SKAU_G00063080</name>
    <name evidence="2" type="ORF">SKAU_G00135430</name>
</gene>
<evidence type="ECO:0000256" key="1">
    <source>
        <dbReference type="SAM" id="MobiDB-lite"/>
    </source>
</evidence>
<accession>A0A9Q1G574</accession>
<comment type="caution">
    <text evidence="3">The sequence shown here is derived from an EMBL/GenBank/DDBJ whole genome shotgun (WGS) entry which is preliminary data.</text>
</comment>
<dbReference type="EMBL" id="JAINUF010000001">
    <property type="protein sequence ID" value="KAJ8383232.1"/>
    <property type="molecule type" value="Genomic_DNA"/>
</dbReference>
<proteinExistence type="predicted"/>
<name>A0A9Q1G574_SYNKA</name>
<feature type="compositionally biased region" description="Acidic residues" evidence="1">
    <location>
        <begin position="33"/>
        <end position="68"/>
    </location>
</feature>
<reference evidence="3" key="1">
    <citation type="journal article" date="2023" name="Science">
        <title>Genome structures resolve the early diversification of teleost fishes.</title>
        <authorList>
            <person name="Parey E."/>
            <person name="Louis A."/>
            <person name="Montfort J."/>
            <person name="Bouchez O."/>
            <person name="Roques C."/>
            <person name="Iampietro C."/>
            <person name="Lluch J."/>
            <person name="Castinel A."/>
            <person name="Donnadieu C."/>
            <person name="Desvignes T."/>
            <person name="Floi Bucao C."/>
            <person name="Jouanno E."/>
            <person name="Wen M."/>
            <person name="Mejri S."/>
            <person name="Dirks R."/>
            <person name="Jansen H."/>
            <person name="Henkel C."/>
            <person name="Chen W.J."/>
            <person name="Zahm M."/>
            <person name="Cabau C."/>
            <person name="Klopp C."/>
            <person name="Thompson A.W."/>
            <person name="Robinson-Rechavi M."/>
            <person name="Braasch I."/>
            <person name="Lecointre G."/>
            <person name="Bobe J."/>
            <person name="Postlethwait J.H."/>
            <person name="Berthelot C."/>
            <person name="Roest Crollius H."/>
            <person name="Guiguen Y."/>
        </authorList>
    </citation>
    <scope>NUCLEOTIDE SEQUENCE</scope>
    <source>
        <strain evidence="3">WJC10195</strain>
    </source>
</reference>